<evidence type="ECO:0000313" key="3">
    <source>
        <dbReference type="Proteomes" id="UP001500804"/>
    </source>
</evidence>
<dbReference type="EMBL" id="BAABJO010000004">
    <property type="protein sequence ID" value="GAA5115308.1"/>
    <property type="molecule type" value="Genomic_DNA"/>
</dbReference>
<feature type="transmembrane region" description="Helical" evidence="1">
    <location>
        <begin position="69"/>
        <end position="87"/>
    </location>
</feature>
<accession>A0ABP9NDL0</accession>
<protein>
    <recommendedName>
        <fullName evidence="4">DUF5134 domain-containing protein</fullName>
    </recommendedName>
</protein>
<keyword evidence="1" id="KW-0472">Membrane</keyword>
<sequence length="193" mass="19662">MFSSPALLVVLTAVFAGTGLYSLVRLSALASGAATGGDRVAELSHLLMSVAMLGMTWGRTGGPDTPGGVVQLVVFGLLSAWFLVHVLRPYGHRRVGAAYHAVVQVAMVWMVAAMPALMGMGGAAAGSAVHHRDGHAAGGDTAAMAGPATATGPRCGCGWSPSPSWCCSAGRRWPGRAWPSAPPEPAWTRAATS</sequence>
<dbReference type="Pfam" id="PF17197">
    <property type="entry name" value="DUF5134"/>
    <property type="match status" value="1"/>
</dbReference>
<evidence type="ECO:0000256" key="1">
    <source>
        <dbReference type="SAM" id="Phobius"/>
    </source>
</evidence>
<keyword evidence="1" id="KW-0812">Transmembrane</keyword>
<keyword evidence="1" id="KW-1133">Transmembrane helix</keyword>
<feature type="transmembrane region" description="Helical" evidence="1">
    <location>
        <begin position="6"/>
        <end position="28"/>
    </location>
</feature>
<reference evidence="3" key="1">
    <citation type="journal article" date="2019" name="Int. J. Syst. Evol. Microbiol.">
        <title>The Global Catalogue of Microorganisms (GCM) 10K type strain sequencing project: providing services to taxonomists for standard genome sequencing and annotation.</title>
        <authorList>
            <consortium name="The Broad Institute Genomics Platform"/>
            <consortium name="The Broad Institute Genome Sequencing Center for Infectious Disease"/>
            <person name="Wu L."/>
            <person name="Ma J."/>
        </authorList>
    </citation>
    <scope>NUCLEOTIDE SEQUENCE [LARGE SCALE GENOMIC DNA]</scope>
    <source>
        <strain evidence="3">JCM 18302</strain>
    </source>
</reference>
<organism evidence="2 3">
    <name type="scientific">Pseudonocardia adelaidensis</name>
    <dbReference type="NCBI Taxonomy" id="648754"/>
    <lineage>
        <taxon>Bacteria</taxon>
        <taxon>Bacillati</taxon>
        <taxon>Actinomycetota</taxon>
        <taxon>Actinomycetes</taxon>
        <taxon>Pseudonocardiales</taxon>
        <taxon>Pseudonocardiaceae</taxon>
        <taxon>Pseudonocardia</taxon>
    </lineage>
</organism>
<comment type="caution">
    <text evidence="2">The sequence shown here is derived from an EMBL/GenBank/DDBJ whole genome shotgun (WGS) entry which is preliminary data.</text>
</comment>
<dbReference type="InterPro" id="IPR033458">
    <property type="entry name" value="DUF5134"/>
</dbReference>
<evidence type="ECO:0008006" key="4">
    <source>
        <dbReference type="Google" id="ProtNLM"/>
    </source>
</evidence>
<name>A0ABP9NDL0_9PSEU</name>
<evidence type="ECO:0000313" key="2">
    <source>
        <dbReference type="EMBL" id="GAA5115308.1"/>
    </source>
</evidence>
<gene>
    <name evidence="2" type="ORF">GCM10023320_13970</name>
</gene>
<keyword evidence="3" id="KW-1185">Reference proteome</keyword>
<dbReference type="Proteomes" id="UP001500804">
    <property type="component" value="Unassembled WGS sequence"/>
</dbReference>
<proteinExistence type="predicted"/>